<protein>
    <submittedName>
        <fullName evidence="1">Uncharacterized protein</fullName>
    </submittedName>
</protein>
<reference evidence="1" key="2">
    <citation type="submission" date="2014-07" db="EMBL/GenBank/DDBJ databases">
        <title>Initial genome analysis of the psychrotolerant acidophile Acidithiobacillus ferrivorans CF27: insights into iron and sulfur oxidation pathways and into biofilm formation.</title>
        <authorList>
            <person name="Talla E."/>
            <person name="Hedrich S."/>
            <person name="Mangenot S."/>
            <person name="Ji B."/>
            <person name="Johnson D.B."/>
            <person name="Barbe V."/>
            <person name="Bonnefoy V."/>
        </authorList>
    </citation>
    <scope>NUCLEOTIDE SEQUENCE [LARGE SCALE GENOMIC DNA]</scope>
    <source>
        <strain evidence="1">CF27</strain>
    </source>
</reference>
<keyword evidence="3" id="KW-1185">Reference proteome</keyword>
<sequence length="121" mass="13811">MNFNASTLRFVLPQIPRDGRTRRLEHVDHQLPMGSKLNTPTPIKDLSMNRYQKIALESYRDGVYRSLTTLQEVWATNDILLINLVNVLDEVDVTPESQRDTLLGLALTIENVAFSIENACR</sequence>
<evidence type="ECO:0000313" key="3">
    <source>
        <dbReference type="Proteomes" id="UP000193925"/>
    </source>
</evidence>
<name>A0A060UQZ4_9PROT</name>
<dbReference type="EMBL" id="CCCS020000017">
    <property type="protein sequence ID" value="CDQ09233.1"/>
    <property type="molecule type" value="Genomic_DNA"/>
</dbReference>
<evidence type="ECO:0000313" key="1">
    <source>
        <dbReference type="EMBL" id="CDQ09233.1"/>
    </source>
</evidence>
<dbReference type="EMBL" id="LT841305">
    <property type="protein sequence ID" value="SMH64904.1"/>
    <property type="molecule type" value="Genomic_DNA"/>
</dbReference>
<organism evidence="1">
    <name type="scientific">Acidithiobacillus ferrivorans</name>
    <dbReference type="NCBI Taxonomy" id="160808"/>
    <lineage>
        <taxon>Bacteria</taxon>
        <taxon>Pseudomonadati</taxon>
        <taxon>Pseudomonadota</taxon>
        <taxon>Acidithiobacillia</taxon>
        <taxon>Acidithiobacillales</taxon>
        <taxon>Acidithiobacillaceae</taxon>
        <taxon>Acidithiobacillus</taxon>
    </lineage>
</organism>
<evidence type="ECO:0000313" key="2">
    <source>
        <dbReference type="EMBL" id="SMH64904.1"/>
    </source>
</evidence>
<reference evidence="1" key="1">
    <citation type="submission" date="2014-03" db="EMBL/GenBank/DDBJ databases">
        <authorList>
            <person name="Genoscope - CEA"/>
        </authorList>
    </citation>
    <scope>NUCLEOTIDE SEQUENCE [LARGE SCALE GENOMIC DNA]</scope>
    <source>
        <strain evidence="1">CF27</strain>
    </source>
</reference>
<accession>A0A060UQZ4</accession>
<gene>
    <name evidence="2" type="ORF">AFERRI_10938</name>
    <name evidence="1" type="ORF">AFERRI_240067</name>
</gene>
<proteinExistence type="predicted"/>
<dbReference type="AlphaFoldDB" id="A0A060UQZ4"/>
<dbReference type="Proteomes" id="UP000193925">
    <property type="component" value="Chromosome AFERRI"/>
</dbReference>
<reference evidence="2 3" key="3">
    <citation type="submission" date="2017-03" db="EMBL/GenBank/DDBJ databases">
        <authorList>
            <person name="Regsiter A."/>
            <person name="William W."/>
        </authorList>
    </citation>
    <scope>NUCLEOTIDE SEQUENCE [LARGE SCALE GENOMIC DNA]</scope>
    <source>
        <strain evidence="2">PRJEB5721</strain>
    </source>
</reference>